<feature type="signal peptide" evidence="3">
    <location>
        <begin position="1"/>
        <end position="18"/>
    </location>
</feature>
<evidence type="ECO:0000313" key="5">
    <source>
        <dbReference type="Proteomes" id="UP000242188"/>
    </source>
</evidence>
<gene>
    <name evidence="4" type="ORF">KP79_PYT24642</name>
</gene>
<dbReference type="PROSITE" id="PS50092">
    <property type="entry name" value="TSP1"/>
    <property type="match status" value="3"/>
</dbReference>
<dbReference type="AlphaFoldDB" id="A0A210Q5Z3"/>
<keyword evidence="3" id="KW-0732">Signal</keyword>
<dbReference type="Proteomes" id="UP000242188">
    <property type="component" value="Unassembled WGS sequence"/>
</dbReference>
<evidence type="ECO:0000256" key="3">
    <source>
        <dbReference type="SAM" id="SignalP"/>
    </source>
</evidence>
<dbReference type="OrthoDB" id="6099290at2759"/>
<dbReference type="STRING" id="6573.A0A210Q5Z3"/>
<keyword evidence="1" id="KW-0677">Repeat</keyword>
<keyword evidence="5" id="KW-1185">Reference proteome</keyword>
<comment type="caution">
    <text evidence="4">The sequence shown here is derived from an EMBL/GenBank/DDBJ whole genome shotgun (WGS) entry which is preliminary data.</text>
</comment>
<dbReference type="PANTHER" id="PTHR22906">
    <property type="entry name" value="PROPERDIN"/>
    <property type="match status" value="1"/>
</dbReference>
<dbReference type="Gene3D" id="2.20.100.10">
    <property type="entry name" value="Thrombospondin type-1 (TSP1) repeat"/>
    <property type="match status" value="3"/>
</dbReference>
<accession>A0A210Q5Z3</accession>
<dbReference type="Pfam" id="PF00090">
    <property type="entry name" value="TSP_1"/>
    <property type="match status" value="3"/>
</dbReference>
<dbReference type="InterPro" id="IPR036383">
    <property type="entry name" value="TSP1_rpt_sf"/>
</dbReference>
<dbReference type="PANTHER" id="PTHR22906:SF21">
    <property type="entry name" value="SEMA DOMAIN-CONTAINING PROTEIN"/>
    <property type="match status" value="1"/>
</dbReference>
<feature type="chain" id="PRO_5012148703" evidence="3">
    <location>
        <begin position="19"/>
        <end position="437"/>
    </location>
</feature>
<evidence type="ECO:0000256" key="2">
    <source>
        <dbReference type="ARBA" id="ARBA00023157"/>
    </source>
</evidence>
<reference evidence="4 5" key="1">
    <citation type="journal article" date="2017" name="Nat. Ecol. Evol.">
        <title>Scallop genome provides insights into evolution of bilaterian karyotype and development.</title>
        <authorList>
            <person name="Wang S."/>
            <person name="Zhang J."/>
            <person name="Jiao W."/>
            <person name="Li J."/>
            <person name="Xun X."/>
            <person name="Sun Y."/>
            <person name="Guo X."/>
            <person name="Huan P."/>
            <person name="Dong B."/>
            <person name="Zhang L."/>
            <person name="Hu X."/>
            <person name="Sun X."/>
            <person name="Wang J."/>
            <person name="Zhao C."/>
            <person name="Wang Y."/>
            <person name="Wang D."/>
            <person name="Huang X."/>
            <person name="Wang R."/>
            <person name="Lv J."/>
            <person name="Li Y."/>
            <person name="Zhang Z."/>
            <person name="Liu B."/>
            <person name="Lu W."/>
            <person name="Hui Y."/>
            <person name="Liang J."/>
            <person name="Zhou Z."/>
            <person name="Hou R."/>
            <person name="Li X."/>
            <person name="Liu Y."/>
            <person name="Li H."/>
            <person name="Ning X."/>
            <person name="Lin Y."/>
            <person name="Zhao L."/>
            <person name="Xing Q."/>
            <person name="Dou J."/>
            <person name="Li Y."/>
            <person name="Mao J."/>
            <person name="Guo H."/>
            <person name="Dou H."/>
            <person name="Li T."/>
            <person name="Mu C."/>
            <person name="Jiang W."/>
            <person name="Fu Q."/>
            <person name="Fu X."/>
            <person name="Miao Y."/>
            <person name="Liu J."/>
            <person name="Yu Q."/>
            <person name="Li R."/>
            <person name="Liao H."/>
            <person name="Li X."/>
            <person name="Kong Y."/>
            <person name="Jiang Z."/>
            <person name="Chourrout D."/>
            <person name="Li R."/>
            <person name="Bao Z."/>
        </authorList>
    </citation>
    <scope>NUCLEOTIDE SEQUENCE [LARGE SCALE GENOMIC DNA]</scope>
    <source>
        <strain evidence="4 5">PY_sf001</strain>
    </source>
</reference>
<dbReference type="InterPro" id="IPR052065">
    <property type="entry name" value="Compl_asym_regulator"/>
</dbReference>
<dbReference type="SUPFAM" id="SSF82895">
    <property type="entry name" value="TSP-1 type 1 repeat"/>
    <property type="match status" value="3"/>
</dbReference>
<dbReference type="InterPro" id="IPR000884">
    <property type="entry name" value="TSP1_rpt"/>
</dbReference>
<keyword evidence="2" id="KW-1015">Disulfide bond</keyword>
<dbReference type="EMBL" id="NEDP02004882">
    <property type="protein sequence ID" value="OWF44141.1"/>
    <property type="molecule type" value="Genomic_DNA"/>
</dbReference>
<evidence type="ECO:0000256" key="1">
    <source>
        <dbReference type="ARBA" id="ARBA00022737"/>
    </source>
</evidence>
<organism evidence="4 5">
    <name type="scientific">Mizuhopecten yessoensis</name>
    <name type="common">Japanese scallop</name>
    <name type="synonym">Patinopecten yessoensis</name>
    <dbReference type="NCBI Taxonomy" id="6573"/>
    <lineage>
        <taxon>Eukaryota</taxon>
        <taxon>Metazoa</taxon>
        <taxon>Spiralia</taxon>
        <taxon>Lophotrochozoa</taxon>
        <taxon>Mollusca</taxon>
        <taxon>Bivalvia</taxon>
        <taxon>Autobranchia</taxon>
        <taxon>Pteriomorphia</taxon>
        <taxon>Pectinida</taxon>
        <taxon>Pectinoidea</taxon>
        <taxon>Pectinidae</taxon>
        <taxon>Mizuhopecten</taxon>
    </lineage>
</organism>
<protein>
    <submittedName>
        <fullName evidence="4">Hemicentin-1</fullName>
    </submittedName>
</protein>
<sequence length="437" mass="47592">MRSLVFLVCCLVFDLTQANDQCWCTDSDMTMLKAPTHSAITVDVLTSGSCLNTSQFEHHGPWIQIKTTEKSGFVHHANGVNLKDCPYAGLLKRATCPSHCMDHCCVRAGTHHYHTSDHAGHGCDTCDSTCCDPVQTSQHGGHTDNSEWSLYGDCSVTCGEGTQTRYCTNHCNHDTQYEIRVCREQDCPPEWSDWSPCSASCGGGHMVKHCLHYCHLDVNHPNGEIQTTCNTNPCPVDGQWSSWSSASCSVTCGTGTTIRHRTCTSPPPSNNGAYCSYSEHGSSMTVTCVEASCQSVNRCDKFGTIQALAEQNVTSQVHCPDRWNSGTENFVHTHCHNAPSDIKAWHQGESVLTDCMGSKVIQSFTPIGTFSQFGYEQGGHSGISGIFLSCTPRGFKMATKACDGGAEIIDIPHDTSAILSSDAIISNNPSSYYTIKW</sequence>
<evidence type="ECO:0000313" key="4">
    <source>
        <dbReference type="EMBL" id="OWF44141.1"/>
    </source>
</evidence>
<dbReference type="SMART" id="SM00209">
    <property type="entry name" value="TSP1"/>
    <property type="match status" value="3"/>
</dbReference>
<proteinExistence type="predicted"/>
<name>A0A210Q5Z3_MIZYE</name>